<sequence>MSKGFERALIQHPGVVVVTPIGTGIVTADELTAVKDNRKGEYLQLVIGLDGNDRFYYNIYGIRKTFQNCCHV</sequence>
<keyword evidence="2" id="KW-1185">Reference proteome</keyword>
<name>A0A1E3PJK3_9ASCO</name>
<evidence type="ECO:0000313" key="1">
    <source>
        <dbReference type="EMBL" id="ODQ65384.1"/>
    </source>
</evidence>
<proteinExistence type="predicted"/>
<dbReference type="Proteomes" id="UP000095009">
    <property type="component" value="Unassembled WGS sequence"/>
</dbReference>
<reference evidence="1 2" key="1">
    <citation type="journal article" date="2016" name="Proc. Natl. Acad. Sci. U.S.A.">
        <title>Comparative genomics of biotechnologically important yeasts.</title>
        <authorList>
            <person name="Riley R."/>
            <person name="Haridas S."/>
            <person name="Wolfe K.H."/>
            <person name="Lopes M.R."/>
            <person name="Hittinger C.T."/>
            <person name="Goeker M."/>
            <person name="Salamov A.A."/>
            <person name="Wisecaver J.H."/>
            <person name="Long T.M."/>
            <person name="Calvey C.H."/>
            <person name="Aerts A.L."/>
            <person name="Barry K.W."/>
            <person name="Choi C."/>
            <person name="Clum A."/>
            <person name="Coughlan A.Y."/>
            <person name="Deshpande S."/>
            <person name="Douglass A.P."/>
            <person name="Hanson S.J."/>
            <person name="Klenk H.-P."/>
            <person name="LaButti K.M."/>
            <person name="Lapidus A."/>
            <person name="Lindquist E.A."/>
            <person name="Lipzen A.M."/>
            <person name="Meier-Kolthoff J.P."/>
            <person name="Ohm R.A."/>
            <person name="Otillar R.P."/>
            <person name="Pangilinan J.L."/>
            <person name="Peng Y."/>
            <person name="Rokas A."/>
            <person name="Rosa C.A."/>
            <person name="Scheuner C."/>
            <person name="Sibirny A.A."/>
            <person name="Slot J.C."/>
            <person name="Stielow J.B."/>
            <person name="Sun H."/>
            <person name="Kurtzman C.P."/>
            <person name="Blackwell M."/>
            <person name="Grigoriev I.V."/>
            <person name="Jeffries T.W."/>
        </authorList>
    </citation>
    <scope>NUCLEOTIDE SEQUENCE [LARGE SCALE GENOMIC DNA]</scope>
    <source>
        <strain evidence="1 2">DSM 6958</strain>
    </source>
</reference>
<protein>
    <submittedName>
        <fullName evidence="1">Uncharacterized protein</fullName>
    </submittedName>
</protein>
<dbReference type="EMBL" id="KV454410">
    <property type="protein sequence ID" value="ODQ65384.1"/>
    <property type="molecule type" value="Genomic_DNA"/>
</dbReference>
<dbReference type="AlphaFoldDB" id="A0A1E3PJK3"/>
<gene>
    <name evidence="1" type="ORF">NADFUDRAFT_83376</name>
</gene>
<accession>A0A1E3PJK3</accession>
<organism evidence="1 2">
    <name type="scientific">Nadsonia fulvescens var. elongata DSM 6958</name>
    <dbReference type="NCBI Taxonomy" id="857566"/>
    <lineage>
        <taxon>Eukaryota</taxon>
        <taxon>Fungi</taxon>
        <taxon>Dikarya</taxon>
        <taxon>Ascomycota</taxon>
        <taxon>Saccharomycotina</taxon>
        <taxon>Dipodascomycetes</taxon>
        <taxon>Dipodascales</taxon>
        <taxon>Dipodascales incertae sedis</taxon>
        <taxon>Nadsonia</taxon>
    </lineage>
</organism>
<evidence type="ECO:0000313" key="2">
    <source>
        <dbReference type="Proteomes" id="UP000095009"/>
    </source>
</evidence>